<evidence type="ECO:0000313" key="5">
    <source>
        <dbReference type="EMBL" id="KAF6233161.1"/>
    </source>
</evidence>
<dbReference type="RefSeq" id="XP_037162583.1">
    <property type="nucleotide sequence ID" value="XM_037310601.1"/>
</dbReference>
<accession>A0A8H6FR42</accession>
<dbReference type="OrthoDB" id="420606at2759"/>
<dbReference type="GO" id="GO:0044550">
    <property type="term" value="P:secondary metabolite biosynthetic process"/>
    <property type="evidence" value="ECO:0007669"/>
    <property type="project" value="TreeGrafter"/>
</dbReference>
<sequence length="168" mass="19199">MICKDLGVVREQCLGEEEDRYDKQSPVAESWDPEVPLPPSRLRQKTIAYNGDSRLSTTLEYVDSLLLCRLLVQKTLPVRIYQSSKVCLIGDVAHAMMPYLVPGTAIWIEDASVLRGLLEYSPKKMTLHETLQMYEKLRNKRTSKITNASTNSRHLTQMEHGPEQEAHE</sequence>
<dbReference type="PANTHER" id="PTHR46720:SF3">
    <property type="entry name" value="FAD-BINDING DOMAIN-CONTAINING PROTEIN-RELATED"/>
    <property type="match status" value="1"/>
</dbReference>
<keyword evidence="6" id="KW-1185">Reference proteome</keyword>
<keyword evidence="2" id="KW-0274">FAD</keyword>
<dbReference type="GeneID" id="59290359"/>
<proteinExistence type="predicted"/>
<dbReference type="SUPFAM" id="SSF51905">
    <property type="entry name" value="FAD/NAD(P)-binding domain"/>
    <property type="match status" value="1"/>
</dbReference>
<evidence type="ECO:0008006" key="7">
    <source>
        <dbReference type="Google" id="ProtNLM"/>
    </source>
</evidence>
<dbReference type="Gene3D" id="3.50.50.60">
    <property type="entry name" value="FAD/NAD(P)-binding domain"/>
    <property type="match status" value="1"/>
</dbReference>
<dbReference type="GO" id="GO:0016491">
    <property type="term" value="F:oxidoreductase activity"/>
    <property type="evidence" value="ECO:0007669"/>
    <property type="project" value="UniProtKB-KW"/>
</dbReference>
<dbReference type="InterPro" id="IPR051104">
    <property type="entry name" value="FAD_monoxygenase"/>
</dbReference>
<protein>
    <recommendedName>
        <fullName evidence="7">FAD-binding domain-containing protein</fullName>
    </recommendedName>
</protein>
<dbReference type="PANTHER" id="PTHR46720">
    <property type="entry name" value="HYDROXYLASE, PUTATIVE (AFU_ORTHOLOGUE AFUA_3G01460)-RELATED"/>
    <property type="match status" value="1"/>
</dbReference>
<feature type="compositionally biased region" description="Polar residues" evidence="4">
    <location>
        <begin position="144"/>
        <end position="155"/>
    </location>
</feature>
<dbReference type="Proteomes" id="UP000578531">
    <property type="component" value="Unassembled WGS sequence"/>
</dbReference>
<dbReference type="InterPro" id="IPR036188">
    <property type="entry name" value="FAD/NAD-bd_sf"/>
</dbReference>
<gene>
    <name evidence="5" type="ORF">HO173_008705</name>
</gene>
<keyword evidence="3" id="KW-0560">Oxidoreductase</keyword>
<feature type="compositionally biased region" description="Basic and acidic residues" evidence="4">
    <location>
        <begin position="156"/>
        <end position="168"/>
    </location>
</feature>
<keyword evidence="1" id="KW-0285">Flavoprotein</keyword>
<evidence type="ECO:0000256" key="2">
    <source>
        <dbReference type="ARBA" id="ARBA00022827"/>
    </source>
</evidence>
<reference evidence="5 6" key="1">
    <citation type="journal article" date="2020" name="Genomics">
        <title>Complete, high-quality genomes from long-read metagenomic sequencing of two wolf lichen thalli reveals enigmatic genome architecture.</title>
        <authorList>
            <person name="McKenzie S.K."/>
            <person name="Walston R.F."/>
            <person name="Allen J.L."/>
        </authorList>
    </citation>
    <scope>NUCLEOTIDE SEQUENCE [LARGE SCALE GENOMIC DNA]</scope>
    <source>
        <strain evidence="5">WasteWater2</strain>
    </source>
</reference>
<evidence type="ECO:0000256" key="1">
    <source>
        <dbReference type="ARBA" id="ARBA00022630"/>
    </source>
</evidence>
<evidence type="ECO:0000313" key="6">
    <source>
        <dbReference type="Proteomes" id="UP000578531"/>
    </source>
</evidence>
<dbReference type="EMBL" id="JACCJC010000041">
    <property type="protein sequence ID" value="KAF6233161.1"/>
    <property type="molecule type" value="Genomic_DNA"/>
</dbReference>
<dbReference type="AlphaFoldDB" id="A0A8H6FR42"/>
<comment type="caution">
    <text evidence="5">The sequence shown here is derived from an EMBL/GenBank/DDBJ whole genome shotgun (WGS) entry which is preliminary data.</text>
</comment>
<evidence type="ECO:0000256" key="3">
    <source>
        <dbReference type="ARBA" id="ARBA00023002"/>
    </source>
</evidence>
<name>A0A8H6FR42_9LECA</name>
<evidence type="ECO:0000256" key="4">
    <source>
        <dbReference type="SAM" id="MobiDB-lite"/>
    </source>
</evidence>
<organism evidence="5 6">
    <name type="scientific">Letharia columbiana</name>
    <dbReference type="NCBI Taxonomy" id="112416"/>
    <lineage>
        <taxon>Eukaryota</taxon>
        <taxon>Fungi</taxon>
        <taxon>Dikarya</taxon>
        <taxon>Ascomycota</taxon>
        <taxon>Pezizomycotina</taxon>
        <taxon>Lecanoromycetes</taxon>
        <taxon>OSLEUM clade</taxon>
        <taxon>Lecanoromycetidae</taxon>
        <taxon>Lecanorales</taxon>
        <taxon>Lecanorineae</taxon>
        <taxon>Parmeliaceae</taxon>
        <taxon>Letharia</taxon>
    </lineage>
</organism>
<feature type="region of interest" description="Disordered" evidence="4">
    <location>
        <begin position="143"/>
        <end position="168"/>
    </location>
</feature>